<dbReference type="Gene3D" id="3.50.7.10">
    <property type="entry name" value="GroEL"/>
    <property type="match status" value="1"/>
</dbReference>
<evidence type="ECO:0000256" key="3">
    <source>
        <dbReference type="ARBA" id="ARBA00022840"/>
    </source>
</evidence>
<gene>
    <name evidence="5" type="ORF">LE_TR2549_c0_g1_i1_g.7212</name>
    <name evidence="6" type="ORF">MP_TR24768_c0_g1_i1_g.71711</name>
</gene>
<evidence type="ECO:0000256" key="1">
    <source>
        <dbReference type="ARBA" id="ARBA00008020"/>
    </source>
</evidence>
<reference evidence="5" key="1">
    <citation type="submission" date="2016-07" db="EMBL/GenBank/DDBJ databases">
        <title>De novo transcriptome assembly of four accessions of the metal hyperaccumulator plant Noccaea caerulescens.</title>
        <authorList>
            <person name="Blande D."/>
            <person name="Halimaa P."/>
            <person name="Tervahauta A.I."/>
            <person name="Aarts M.G."/>
            <person name="Karenlampi S.O."/>
        </authorList>
    </citation>
    <scope>NUCLEOTIDE SEQUENCE</scope>
</reference>
<dbReference type="InterPro" id="IPR027410">
    <property type="entry name" value="TCP-1-like_intermed_sf"/>
</dbReference>
<keyword evidence="4" id="KW-0143">Chaperone</keyword>
<sequence length="272" mass="29842">MKVHPTNIITGYKIAAKEACSYIQNKLAVSVESLGEHALLNAAKTSMSSKLINADPEFFAKLVVDSIKYVRQENFLGEPRYNIKSINILKAHGQSSTESQLIKGYAIQTVKAHQSMPTIVEKAKIACLDFNLNKFRLQLGIQVLVDDPKNLELIRQKECNVLKDRLNKIISAGANVILTRMGIDDTASQYMNASGVLGLRRVEKGDLHRIAKLTGATVITTMATPEGEEVFDPKSLGECDLVAERAVGDNDFVFFEGCKNSNACTIVIRGAN</sequence>
<dbReference type="GO" id="GO:0140662">
    <property type="term" value="F:ATP-dependent protein folding chaperone"/>
    <property type="evidence" value="ECO:0007669"/>
    <property type="project" value="InterPro"/>
</dbReference>
<evidence type="ECO:0000313" key="5">
    <source>
        <dbReference type="EMBL" id="JAU54775.1"/>
    </source>
</evidence>
<dbReference type="Gene3D" id="3.30.260.10">
    <property type="entry name" value="TCP-1-like chaperonin intermediate domain"/>
    <property type="match status" value="1"/>
</dbReference>
<proteinExistence type="inferred from homology"/>
<dbReference type="SUPFAM" id="SSF52029">
    <property type="entry name" value="GroEL apical domain-like"/>
    <property type="match status" value="1"/>
</dbReference>
<dbReference type="InterPro" id="IPR002423">
    <property type="entry name" value="Cpn60/GroEL/TCP-1"/>
</dbReference>
<dbReference type="SUPFAM" id="SSF54849">
    <property type="entry name" value="GroEL-intermediate domain like"/>
    <property type="match status" value="1"/>
</dbReference>
<protein>
    <submittedName>
        <fullName evidence="5">T-complex protein 1 subunit alpha</fullName>
    </submittedName>
</protein>
<dbReference type="AlphaFoldDB" id="A0A1J3GF53"/>
<evidence type="ECO:0000256" key="2">
    <source>
        <dbReference type="ARBA" id="ARBA00022741"/>
    </source>
</evidence>
<dbReference type="EMBL" id="GEVM01026882">
    <property type="protein sequence ID" value="JAU79056.1"/>
    <property type="molecule type" value="Transcribed_RNA"/>
</dbReference>
<dbReference type="InterPro" id="IPR017998">
    <property type="entry name" value="Chaperone_TCP-1"/>
</dbReference>
<comment type="similarity">
    <text evidence="1">Belongs to the TCP-1 chaperonin family.</text>
</comment>
<dbReference type="GO" id="GO:0005524">
    <property type="term" value="F:ATP binding"/>
    <property type="evidence" value="ECO:0007669"/>
    <property type="project" value="UniProtKB-KW"/>
</dbReference>
<dbReference type="Gene3D" id="1.10.560.10">
    <property type="entry name" value="GroEL-like equatorial domain"/>
    <property type="match status" value="1"/>
</dbReference>
<dbReference type="EMBL" id="GEVL01022566">
    <property type="protein sequence ID" value="JAU54775.1"/>
    <property type="molecule type" value="Transcribed_RNA"/>
</dbReference>
<accession>A0A1J3GF53</accession>
<evidence type="ECO:0000313" key="6">
    <source>
        <dbReference type="EMBL" id="JAU79056.1"/>
    </source>
</evidence>
<organism evidence="5">
    <name type="scientific">Noccaea caerulescens</name>
    <name type="common">Alpine penny-cress</name>
    <name type="synonym">Thlaspi caerulescens</name>
    <dbReference type="NCBI Taxonomy" id="107243"/>
    <lineage>
        <taxon>Eukaryota</taxon>
        <taxon>Viridiplantae</taxon>
        <taxon>Streptophyta</taxon>
        <taxon>Embryophyta</taxon>
        <taxon>Tracheophyta</taxon>
        <taxon>Spermatophyta</taxon>
        <taxon>Magnoliopsida</taxon>
        <taxon>eudicotyledons</taxon>
        <taxon>Gunneridae</taxon>
        <taxon>Pentapetalae</taxon>
        <taxon>rosids</taxon>
        <taxon>malvids</taxon>
        <taxon>Brassicales</taxon>
        <taxon>Brassicaceae</taxon>
        <taxon>Coluteocarpeae</taxon>
        <taxon>Noccaea</taxon>
    </lineage>
</organism>
<dbReference type="InterPro" id="IPR027413">
    <property type="entry name" value="GROEL-like_equatorial_sf"/>
</dbReference>
<evidence type="ECO:0000256" key="4">
    <source>
        <dbReference type="ARBA" id="ARBA00023186"/>
    </source>
</evidence>
<dbReference type="Pfam" id="PF00118">
    <property type="entry name" value="Cpn60_TCP1"/>
    <property type="match status" value="1"/>
</dbReference>
<dbReference type="PANTHER" id="PTHR11353">
    <property type="entry name" value="CHAPERONIN"/>
    <property type="match status" value="1"/>
</dbReference>
<keyword evidence="2" id="KW-0547">Nucleotide-binding</keyword>
<dbReference type="InterPro" id="IPR027409">
    <property type="entry name" value="GroEL-like_apical_dom_sf"/>
</dbReference>
<name>A0A1J3GF53_NOCCA</name>
<keyword evidence="3" id="KW-0067">ATP-binding</keyword>